<name>A0A427YUU6_9TREE</name>
<evidence type="ECO:0000313" key="9">
    <source>
        <dbReference type="Proteomes" id="UP000279259"/>
    </source>
</evidence>
<dbReference type="Pfam" id="PF04515">
    <property type="entry name" value="Choline_transpo"/>
    <property type="match status" value="1"/>
</dbReference>
<gene>
    <name evidence="8" type="ORF">EHS25_004581</name>
</gene>
<feature type="transmembrane region" description="Helical" evidence="6">
    <location>
        <begin position="92"/>
        <end position="115"/>
    </location>
</feature>
<dbReference type="Proteomes" id="UP000279259">
    <property type="component" value="Unassembled WGS sequence"/>
</dbReference>
<evidence type="ECO:0000256" key="3">
    <source>
        <dbReference type="ARBA" id="ARBA00022692"/>
    </source>
</evidence>
<accession>A0A427YUU6</accession>
<feature type="transmembrane region" description="Helical" evidence="6">
    <location>
        <begin position="46"/>
        <end position="72"/>
    </location>
</feature>
<reference evidence="8 9" key="1">
    <citation type="submission" date="2018-11" db="EMBL/GenBank/DDBJ databases">
        <title>Genome sequence of Saitozyma podzolica DSM 27192.</title>
        <authorList>
            <person name="Aliyu H."/>
            <person name="Gorte O."/>
            <person name="Ochsenreither K."/>
        </authorList>
    </citation>
    <scope>NUCLEOTIDE SEQUENCE [LARGE SCALE GENOMIC DNA]</scope>
    <source>
        <strain evidence="8 9">DSM 27192</strain>
    </source>
</reference>
<dbReference type="GO" id="GO:0005886">
    <property type="term" value="C:plasma membrane"/>
    <property type="evidence" value="ECO:0007669"/>
    <property type="project" value="UniProtKB-SubCell"/>
</dbReference>
<evidence type="ECO:0000256" key="6">
    <source>
        <dbReference type="RuleBase" id="RU368066"/>
    </source>
</evidence>
<feature type="transmembrane region" description="Helical" evidence="6">
    <location>
        <begin position="411"/>
        <end position="431"/>
    </location>
</feature>
<evidence type="ECO:0000256" key="1">
    <source>
        <dbReference type="ARBA" id="ARBA00004141"/>
    </source>
</evidence>
<evidence type="ECO:0000256" key="4">
    <source>
        <dbReference type="ARBA" id="ARBA00022989"/>
    </source>
</evidence>
<evidence type="ECO:0000256" key="5">
    <source>
        <dbReference type="ARBA" id="ARBA00023136"/>
    </source>
</evidence>
<protein>
    <recommendedName>
        <fullName evidence="6">Protein PNS1</fullName>
    </recommendedName>
</protein>
<feature type="region of interest" description="Disordered" evidence="7">
    <location>
        <begin position="1"/>
        <end position="37"/>
    </location>
</feature>
<dbReference type="InterPro" id="IPR007603">
    <property type="entry name" value="Choline_transptr-like"/>
</dbReference>
<comment type="caution">
    <text evidence="8">The sequence shown here is derived from an EMBL/GenBank/DDBJ whole genome shotgun (WGS) entry which is preliminary data.</text>
</comment>
<feature type="transmembrane region" description="Helical" evidence="6">
    <location>
        <begin position="259"/>
        <end position="285"/>
    </location>
</feature>
<keyword evidence="5 6" id="KW-0472">Membrane</keyword>
<sequence length="547" mass="60362">MSRFREGSERFTPPPDSLPSPAGAEELDQDNNTPPAKGWRTAHNKVYAAAFLFVLVSYLSLAAQTLSIFLVATGTAFGFSSGVLFVATKWPIVLVYGGYIMSVLMLIASTALSVFLQIYIEAAINAACLALLALVAWRHWSRLRLAAVFIKTTTLIANDNKSVYVVVFVALIVSCLTNVLNVAGAIAVFLTFQPYHEGNHNHNARTLRLLRTVFYPVQHIPTDDYVGGSQSAGDFFKVILLLIAMFVAFSWIAATIDNIIVATLAGGPFSFPFANILCCCITNLLERLAQWFNKYVWYDLPIPSHLIIPSNLSALLIAITHDSIEIVRTTSDRALTVAAVRDFQQDYFDAAKQTLAFLKGANKHHQQNTRHLFPDGHEPRDPHETASTLMYISDYENGIGALINDVFTSSALHFGAFACALLCGIITFAYIEFANATSTDQLKSQYWECESRGDRTSPLQIEVVTDKILQEAGVSTIFVCIYDMEPEQYVLTSVHHPKTQNSCADGPASVDVVLANRAPELHELLIDKYQNAIGGRYQQPMGEKTFP</sequence>
<proteinExistence type="inferred from homology"/>
<evidence type="ECO:0000256" key="7">
    <source>
        <dbReference type="SAM" id="MobiDB-lite"/>
    </source>
</evidence>
<keyword evidence="4 6" id="KW-1133">Transmembrane helix</keyword>
<keyword evidence="3 6" id="KW-0812">Transmembrane</keyword>
<evidence type="ECO:0000256" key="2">
    <source>
        <dbReference type="ARBA" id="ARBA00007168"/>
    </source>
</evidence>
<organism evidence="8 9">
    <name type="scientific">Saitozyma podzolica</name>
    <dbReference type="NCBI Taxonomy" id="1890683"/>
    <lineage>
        <taxon>Eukaryota</taxon>
        <taxon>Fungi</taxon>
        <taxon>Dikarya</taxon>
        <taxon>Basidiomycota</taxon>
        <taxon>Agaricomycotina</taxon>
        <taxon>Tremellomycetes</taxon>
        <taxon>Tremellales</taxon>
        <taxon>Trimorphomycetaceae</taxon>
        <taxon>Saitozyma</taxon>
    </lineage>
</organism>
<comment type="similarity">
    <text evidence="2 6">Belongs to the CTL (choline transporter-like) family.</text>
</comment>
<evidence type="ECO:0000313" key="8">
    <source>
        <dbReference type="EMBL" id="RSH94775.1"/>
    </source>
</evidence>
<keyword evidence="9" id="KW-1185">Reference proteome</keyword>
<dbReference type="OrthoDB" id="2564065at2759"/>
<feature type="transmembrane region" description="Helical" evidence="6">
    <location>
        <begin position="235"/>
        <end position="253"/>
    </location>
</feature>
<dbReference type="AlphaFoldDB" id="A0A427YUU6"/>
<feature type="transmembrane region" description="Helical" evidence="6">
    <location>
        <begin position="122"/>
        <end position="140"/>
    </location>
</feature>
<comment type="subcellular location">
    <subcellularLocation>
        <location evidence="6">Cell membrane</location>
        <topology evidence="6">Multi-pass membrane protein</topology>
    </subcellularLocation>
    <subcellularLocation>
        <location evidence="1">Membrane</location>
        <topology evidence="1">Multi-pass membrane protein</topology>
    </subcellularLocation>
</comment>
<comment type="function">
    <text evidence="6">Probably involved in transport through the plasma membrane.</text>
</comment>
<dbReference type="GO" id="GO:0022857">
    <property type="term" value="F:transmembrane transporter activity"/>
    <property type="evidence" value="ECO:0007669"/>
    <property type="project" value="UniProtKB-UniRule"/>
</dbReference>
<dbReference type="EMBL" id="RSCD01000002">
    <property type="protein sequence ID" value="RSH94775.1"/>
    <property type="molecule type" value="Genomic_DNA"/>
</dbReference>
<feature type="transmembrane region" description="Helical" evidence="6">
    <location>
        <begin position="163"/>
        <end position="192"/>
    </location>
</feature>